<dbReference type="PROSITE" id="PS51892">
    <property type="entry name" value="SUBTILASE"/>
    <property type="match status" value="1"/>
</dbReference>
<dbReference type="EMBL" id="CP022272">
    <property type="protein sequence ID" value="ASJ95844.1"/>
    <property type="molecule type" value="Genomic_DNA"/>
</dbReference>
<dbReference type="GO" id="GO:0006508">
    <property type="term" value="P:proteolysis"/>
    <property type="evidence" value="ECO:0007669"/>
    <property type="project" value="UniProtKB-KW"/>
</dbReference>
<proteinExistence type="inferred from homology"/>
<dbReference type="InterPro" id="IPR023827">
    <property type="entry name" value="Peptidase_S8_Asp-AS"/>
</dbReference>
<evidence type="ECO:0000256" key="8">
    <source>
        <dbReference type="RuleBase" id="RU003355"/>
    </source>
</evidence>
<dbReference type="Gene3D" id="3.50.30.30">
    <property type="match status" value="1"/>
</dbReference>
<dbReference type="InterPro" id="IPR013783">
    <property type="entry name" value="Ig-like_fold"/>
</dbReference>
<gene>
    <name evidence="11" type="ORF">CFF01_04140</name>
</gene>
<feature type="domain" description="PKD/Chitinase" evidence="10">
    <location>
        <begin position="1611"/>
        <end position="1694"/>
    </location>
</feature>
<feature type="active site" description="Charge relay system" evidence="6 7">
    <location>
        <position position="684"/>
    </location>
</feature>
<dbReference type="GO" id="GO:0004252">
    <property type="term" value="F:serine-type endopeptidase activity"/>
    <property type="evidence" value="ECO:0007669"/>
    <property type="project" value="UniProtKB-UniRule"/>
</dbReference>
<evidence type="ECO:0000313" key="12">
    <source>
        <dbReference type="Proteomes" id="UP000198233"/>
    </source>
</evidence>
<keyword evidence="5" id="KW-0325">Glycoprotein</keyword>
<dbReference type="SMART" id="SM00089">
    <property type="entry name" value="PKD"/>
    <property type="match status" value="1"/>
</dbReference>
<dbReference type="InterPro" id="IPR003137">
    <property type="entry name" value="PA_domain"/>
</dbReference>
<dbReference type="InterPro" id="IPR034197">
    <property type="entry name" value="Peptidases_S8_3"/>
</dbReference>
<protein>
    <submittedName>
        <fullName evidence="11">Peptidase S8</fullName>
    </submittedName>
</protein>
<dbReference type="Pfam" id="PF22352">
    <property type="entry name" value="K319L-like_PKD"/>
    <property type="match status" value="1"/>
</dbReference>
<evidence type="ECO:0000256" key="6">
    <source>
        <dbReference type="PIRSR" id="PIRSR615500-1"/>
    </source>
</evidence>
<dbReference type="PANTHER" id="PTHR10795">
    <property type="entry name" value="PROPROTEIN CONVERTASE SUBTILISIN/KEXIN"/>
    <property type="match status" value="1"/>
</dbReference>
<keyword evidence="2 9" id="KW-0732">Signal</keyword>
<evidence type="ECO:0000256" key="1">
    <source>
        <dbReference type="ARBA" id="ARBA00022670"/>
    </source>
</evidence>
<dbReference type="PROSITE" id="PS00136">
    <property type="entry name" value="SUBTILASE_ASP"/>
    <property type="match status" value="1"/>
</dbReference>
<dbReference type="PROSITE" id="PS00138">
    <property type="entry name" value="SUBTILASE_SER"/>
    <property type="match status" value="1"/>
</dbReference>
<dbReference type="CDD" id="cd04852">
    <property type="entry name" value="Peptidases_S8_3"/>
    <property type="match status" value="1"/>
</dbReference>
<organism evidence="11 12">
    <name type="scientific">Shewanella marisflavi</name>
    <dbReference type="NCBI Taxonomy" id="260364"/>
    <lineage>
        <taxon>Bacteria</taxon>
        <taxon>Pseudomonadati</taxon>
        <taxon>Pseudomonadota</taxon>
        <taxon>Gammaproteobacteria</taxon>
        <taxon>Alteromonadales</taxon>
        <taxon>Shewanellaceae</taxon>
        <taxon>Shewanella</taxon>
    </lineage>
</organism>
<dbReference type="InterPro" id="IPR017311">
    <property type="entry name" value="Sama-2696"/>
</dbReference>
<dbReference type="PIRSF" id="PIRSF037895">
    <property type="entry name" value="Subtilisin_rel_Sama_2696"/>
    <property type="match status" value="1"/>
</dbReference>
<dbReference type="Proteomes" id="UP000198233">
    <property type="component" value="Chromosome"/>
</dbReference>
<keyword evidence="3 7" id="KW-0378">Hydrolase</keyword>
<dbReference type="InterPro" id="IPR022409">
    <property type="entry name" value="PKD/Chitinase_dom"/>
</dbReference>
<dbReference type="Gene3D" id="2.60.40.10">
    <property type="entry name" value="Immunoglobulins"/>
    <property type="match status" value="1"/>
</dbReference>
<comment type="similarity">
    <text evidence="7 8">Belongs to the peptidase S8 family.</text>
</comment>
<dbReference type="PRINTS" id="PR00723">
    <property type="entry name" value="SUBTILISIN"/>
</dbReference>
<dbReference type="CDD" id="cd02120">
    <property type="entry name" value="PA_subtilisin_like"/>
    <property type="match status" value="1"/>
</dbReference>
<dbReference type="SUPFAM" id="SSF49299">
    <property type="entry name" value="PKD domain"/>
    <property type="match status" value="1"/>
</dbReference>
<dbReference type="InterPro" id="IPR036852">
    <property type="entry name" value="Peptidase_S8/S53_dom_sf"/>
</dbReference>
<evidence type="ECO:0000259" key="10">
    <source>
        <dbReference type="SMART" id="SM00089"/>
    </source>
</evidence>
<dbReference type="KEGG" id="smav:CFF01_04140"/>
<dbReference type="InterPro" id="IPR023828">
    <property type="entry name" value="Peptidase_S8_Ser-AS"/>
</dbReference>
<evidence type="ECO:0000256" key="9">
    <source>
        <dbReference type="SAM" id="SignalP"/>
    </source>
</evidence>
<dbReference type="InterPro" id="IPR015500">
    <property type="entry name" value="Peptidase_S8_subtilisin-rel"/>
</dbReference>
<dbReference type="Gene3D" id="3.40.50.200">
    <property type="entry name" value="Peptidase S8/S53 domain"/>
    <property type="match status" value="1"/>
</dbReference>
<accession>A0AAC9XMQ7</accession>
<dbReference type="Pfam" id="PF00082">
    <property type="entry name" value="Peptidase_S8"/>
    <property type="match status" value="1"/>
</dbReference>
<dbReference type="InterPro" id="IPR035986">
    <property type="entry name" value="PKD_dom_sf"/>
</dbReference>
<dbReference type="InterPro" id="IPR020008">
    <property type="entry name" value="GlyGly_CTERM"/>
</dbReference>
<reference evidence="11 12" key="1">
    <citation type="submission" date="2017-06" db="EMBL/GenBank/DDBJ databases">
        <title>Complete genome sequence of Shewanella marisflavi EP1 associated with anaerobic 2,4-dinitrotoluene reduction and salt tolerance.</title>
        <authorList>
            <person name="Huang J."/>
        </authorList>
    </citation>
    <scope>NUCLEOTIDE SEQUENCE [LARGE SCALE GENOMIC DNA]</scope>
    <source>
        <strain evidence="11 12">EP1</strain>
    </source>
</reference>
<evidence type="ECO:0000256" key="5">
    <source>
        <dbReference type="ARBA" id="ARBA00023180"/>
    </source>
</evidence>
<evidence type="ECO:0000256" key="2">
    <source>
        <dbReference type="ARBA" id="ARBA00022729"/>
    </source>
</evidence>
<feature type="active site" description="Charge relay system" evidence="6 7">
    <location>
        <position position="323"/>
    </location>
</feature>
<evidence type="ECO:0000256" key="7">
    <source>
        <dbReference type="PROSITE-ProRule" id="PRU01240"/>
    </source>
</evidence>
<keyword evidence="1 7" id="KW-0645">Protease</keyword>
<feature type="active site" description="Charge relay system" evidence="6 7">
    <location>
        <position position="242"/>
    </location>
</feature>
<dbReference type="NCBIfam" id="TIGR03501">
    <property type="entry name" value="GlyGly_CTERM"/>
    <property type="match status" value="1"/>
</dbReference>
<evidence type="ECO:0000313" key="11">
    <source>
        <dbReference type="EMBL" id="ASJ95844.1"/>
    </source>
</evidence>
<evidence type="ECO:0000256" key="4">
    <source>
        <dbReference type="ARBA" id="ARBA00022825"/>
    </source>
</evidence>
<feature type="signal peptide" evidence="9">
    <location>
        <begin position="1"/>
        <end position="28"/>
    </location>
</feature>
<name>A0AAC9XMQ7_9GAMM</name>
<dbReference type="InterPro" id="IPR000209">
    <property type="entry name" value="Peptidase_S8/S53_dom"/>
</dbReference>
<dbReference type="SUPFAM" id="SSF52743">
    <property type="entry name" value="Subtilisin-like"/>
    <property type="match status" value="1"/>
</dbReference>
<dbReference type="InterPro" id="IPR045051">
    <property type="entry name" value="SBT"/>
</dbReference>
<dbReference type="Pfam" id="PF02225">
    <property type="entry name" value="PA"/>
    <property type="match status" value="1"/>
</dbReference>
<keyword evidence="4 7" id="KW-0720">Serine protease</keyword>
<sequence>MEKQFKLKKASLAVLGAISIGSAGYALADIGMEKTSKGGFYTPTFTSEEVIEFNQQRKAHENGEVFAGKPGQVNRHSQTNKNVFTFDDSIKGEHVFIVQLHDDPVATYKGDIKGYAATAVTASASIQARSSIDINSRSVKSYQSLLKQKQQSVLSKAQGKGANLNLLSQYTLANNAMAVRMTQRDAALLAQTAGVKKITPSRIFDLKTDRGPEFIGAKELWQGNTDAGLSVKGEGMVVGIIDTGINTDHPAFASDDDFAANNPLGAGNFLGDCVQDSTLCNDKLIGVYSYNTITKVYDAPEFQEYSWQTKQIRPENGEDYNGHGSHTASTAAGNSLTNIPLQASNGEAVSDGVDLPFTFESTSGVAPRAHIVSYQVCYPGSGGDAYAGCPEEAILAAFEDAIKDGVDVINFSIGGGESFPWEDPMELAFLAAREAGISVAAAAGNSGPSFYSADHTSPWVTTVGASTHDRTLNAGNTTITGFEGDAPSYRIPSSDISGKGFTSELSGTFVLAENYPDPDLNDGYTAASCNVPFPAGTFTSDQIVVCERGDIARVDKAVNVQAGGAGGIVLQNMSYGDRLVADKFVIPGINVAASDRYKIKNWIKYSSEGTAKATITTHSNDYDLTPENGNLLALFSSMGPSRYIDNLVPDLTAPGVNIYAANADDQPFTNAPRSSDWTMMSGTSMASPHVAGAMTLLTQLHPDWTPAEIQSALMLTANEVKYQPYSGAEPASLPYHFMAGAGAIDVAKAAETGLIMDETIDNYLDANPNNGGIANWLNLPSMVDSQCESECTWMRTVTATKDGSWVVSTTTKGDGASLTVSPSEFTLKKGESRSILVTMKVPGRVSNAIEPNEPESPWEMSNDYMPYNGTVILTETSNNSPELHMPVVSFSKPTELPHEKKLTINRNTGSETFTVNTDNYSQFTPRMYGLVQPTTSTVELDEVRPFFDQDYIDRGWSIQQITVPEGTKRLIVEVLSSEEINPEDELNPRYIHSHPMLTLGLDANNNGTFIPSQEEQDENQQALQMEYFSELVCQSSSESIHNYCNIIDPTPGTYWLAVTNIGGNNKRHEVTTGYAMLAEQSDNNNLTLTGPAAHDGIGNYEISLNWDIPDAMEGDVYYGGFDMGNMPGEEGTLGFTSVKLTRGSDLVSFDVSQTKARVMDVIDITVDVLPNMESNDRTYDFNLSVPEGMRLVPSTLISSNQEVMDAITIDEQGLSLKGTQASTRNIQREYVVTNSLSDQQCKTPLIDEYSTGGYIDLREFGLQPVHDWYVGSNRDYYDIPMWWLFWGMESEQLKLYNQDNAGFLRMHPVGAMQFNTAYWAMRMHRGPGFLYESIAPFWRGDFEMNHRRNPEDPWGLTIAAQYNSERPDIGDMLFLEFDNVTDKTTGDQYDYQVIMSPSINFNPQRYEIMFAYDNLGANLAKGAVFIEGFDSTFSKNAGPKDGYLYSMIGFDDLDEKLSDDLVICFDYMGPEASAIQLSMKAVVQPQAVGQTLDVSMDYTIEGDSMKTTVGAIEVPSNIKLAEMPDLTVEEDGIIEGIEVVYVDANKVNNTIIVSGDNVEATVEGNSFSLQPKQNFSGETLVTVTVQDNEYVSDSVSTSFTLTVMGTNDTPEAKVTTDSVQAKEGDVITLDASLSTDYDGDQLTYRWEGPGEISNADQAIASVTGLSVGEHNFNVTVSDGELESVASITVRVDAGDSSTSSSGGSLGWFTLMLLGLAGLGRRQK</sequence>
<feature type="chain" id="PRO_5042295539" evidence="9">
    <location>
        <begin position="29"/>
        <end position="1723"/>
    </location>
</feature>
<evidence type="ECO:0000256" key="3">
    <source>
        <dbReference type="ARBA" id="ARBA00022801"/>
    </source>
</evidence>